<dbReference type="STRING" id="1111676.MHC_02795"/>
<dbReference type="KEGG" id="mhe:MHC_02795"/>
<protein>
    <recommendedName>
        <fullName evidence="2">DUF31 domain-containing protein</fullName>
    </recommendedName>
</protein>
<gene>
    <name evidence="3" type="ordered locus">MHC_02795</name>
</gene>
<evidence type="ECO:0000259" key="2">
    <source>
        <dbReference type="Pfam" id="PF01732"/>
    </source>
</evidence>
<dbReference type="HOGENOM" id="CLU_026987_1_0_14"/>
<reference evidence="3 4" key="1">
    <citation type="journal article" date="2012" name="J. Bacteriol.">
        <title>Complete genome sequence of Mycoplasma haemocanis strain Illinois.</title>
        <authorList>
            <person name="do Nascimento N.C."/>
            <person name="Guimaraes A.M."/>
            <person name="Santos A.P."/>
            <person name="Sanmiguel P.J."/>
            <person name="Messick J.B."/>
        </authorList>
    </citation>
    <scope>NUCLEOTIDE SEQUENCE [LARGE SCALE GENOMIC DNA]</scope>
    <source>
        <strain evidence="3 4">Illinois</strain>
    </source>
</reference>
<accession>H6N6Z9</accession>
<evidence type="ECO:0000256" key="1">
    <source>
        <dbReference type="ARBA" id="ARBA00022475"/>
    </source>
</evidence>
<keyword evidence="4" id="KW-1185">Reference proteome</keyword>
<name>H6N6Z9_MYCHN</name>
<feature type="domain" description="DUF31" evidence="2">
    <location>
        <begin position="108"/>
        <end position="411"/>
    </location>
</feature>
<dbReference type="SUPFAM" id="SSF50494">
    <property type="entry name" value="Trypsin-like serine proteases"/>
    <property type="match status" value="1"/>
</dbReference>
<proteinExistence type="predicted"/>
<dbReference type="Proteomes" id="UP000009135">
    <property type="component" value="Chromosome"/>
</dbReference>
<keyword evidence="1" id="KW-1003">Cell membrane</keyword>
<keyword evidence="1" id="KW-0472">Membrane</keyword>
<dbReference type="NCBIfam" id="NF045841">
    <property type="entry name" value="Ig_SerProt_MIP"/>
    <property type="match status" value="1"/>
</dbReference>
<dbReference type="InterPro" id="IPR009003">
    <property type="entry name" value="Peptidase_S1_PA"/>
</dbReference>
<dbReference type="AlphaFoldDB" id="H6N6Z9"/>
<evidence type="ECO:0000313" key="3">
    <source>
        <dbReference type="EMBL" id="AEW45421.1"/>
    </source>
</evidence>
<evidence type="ECO:0000313" key="4">
    <source>
        <dbReference type="Proteomes" id="UP000009135"/>
    </source>
</evidence>
<organism evidence="3 4">
    <name type="scientific">Mycoplasma haemocanis (strain Illinois)</name>
    <dbReference type="NCBI Taxonomy" id="1111676"/>
    <lineage>
        <taxon>Bacteria</taxon>
        <taxon>Bacillati</taxon>
        <taxon>Mycoplasmatota</taxon>
        <taxon>Mollicutes</taxon>
        <taxon>Mycoplasmataceae</taxon>
        <taxon>Mycoplasma</taxon>
    </lineage>
</organism>
<dbReference type="OrthoDB" id="393864at2"/>
<dbReference type="InterPro" id="IPR022382">
    <property type="entry name" value="Mycoplasma_peptidase_DUF31"/>
</dbReference>
<dbReference type="PRINTS" id="PR00840">
    <property type="entry name" value="Y06768FAMILY"/>
</dbReference>
<sequence>MKLLQYSPLGSLKGLSFATVVGGSVVLAAAHNFSWQEYIYPATGDFFVPESVYKTNSHFFNNSFENKAYSSVLRERSRSVLLSLDGEKGIDAVKRINDYTLKISVPCGSGTAWILDYVIPENGAYPTKWFIATNLHVINDLRFTSNPYNQILPVSLDQTKRLQKQYKHTYENVDPSSEKACVSAKYGFSAINLFRESTPTTSESDTIVYYTTIQEAKLFYAAINFLGYRYSERGKAWWNDNYYKDFAVLEIDFKTEDHAKKITDDFYNKYKKDSSVNPKHAPLNIFDKELSTKYSIQELDKSNTNYYISGYPVVSQGDYTRFTNLDSFSQRASVLAYAHDSISVKNVHGDPIRGMVNVYEIDKSHKNTATIWRGRKLYNWGYNYLIENVHMKGGASGSLTVDKEGTVLGLYRMHDSSRNLGFVEPLRSNGLYVDSKVIFPKYDLIMGAEGQTNSYKQQLDKYYPNAKTFLKENNWKI</sequence>
<dbReference type="EMBL" id="CP003199">
    <property type="protein sequence ID" value="AEW45421.1"/>
    <property type="molecule type" value="Genomic_DNA"/>
</dbReference>
<dbReference type="InterPro" id="IPR022381">
    <property type="entry name" value="Uncharacterised_MG067"/>
</dbReference>
<dbReference type="Pfam" id="PF01732">
    <property type="entry name" value="Mycop_pep_DUF31"/>
    <property type="match status" value="1"/>
</dbReference>